<dbReference type="EMBL" id="JAIWQS010000005">
    <property type="protein sequence ID" value="KAJ8765099.1"/>
    <property type="molecule type" value="Genomic_DNA"/>
</dbReference>
<dbReference type="InterPro" id="IPR001810">
    <property type="entry name" value="F-box_dom"/>
</dbReference>
<protein>
    <recommendedName>
        <fullName evidence="1">F-box domain-containing protein</fullName>
    </recommendedName>
</protein>
<proteinExistence type="predicted"/>
<gene>
    <name evidence="2" type="ORF">K2173_010582</name>
</gene>
<evidence type="ECO:0000259" key="1">
    <source>
        <dbReference type="SMART" id="SM00256"/>
    </source>
</evidence>
<accession>A0AAV8TFS7</accession>
<comment type="caution">
    <text evidence="2">The sequence shown here is derived from an EMBL/GenBank/DDBJ whole genome shotgun (WGS) entry which is preliminary data.</text>
</comment>
<dbReference type="Proteomes" id="UP001159364">
    <property type="component" value="Linkage Group LG05"/>
</dbReference>
<name>A0AAV8TFS7_9ROSI</name>
<dbReference type="InterPro" id="IPR036047">
    <property type="entry name" value="F-box-like_dom_sf"/>
</dbReference>
<evidence type="ECO:0000313" key="3">
    <source>
        <dbReference type="Proteomes" id="UP001159364"/>
    </source>
</evidence>
<reference evidence="2 3" key="1">
    <citation type="submission" date="2021-09" db="EMBL/GenBank/DDBJ databases">
        <title>Genomic insights and catalytic innovation underlie evolution of tropane alkaloids biosynthesis.</title>
        <authorList>
            <person name="Wang Y.-J."/>
            <person name="Tian T."/>
            <person name="Huang J.-P."/>
            <person name="Huang S.-X."/>
        </authorList>
    </citation>
    <scope>NUCLEOTIDE SEQUENCE [LARGE SCALE GENOMIC DNA]</scope>
    <source>
        <strain evidence="2">KIB-2018</strain>
        <tissue evidence="2">Leaf</tissue>
    </source>
</reference>
<dbReference type="PANTHER" id="PTHR47123:SF15">
    <property type="entry name" value="F-BOX PROTEIN SKIP23"/>
    <property type="match status" value="1"/>
</dbReference>
<dbReference type="AlphaFoldDB" id="A0AAV8TFS7"/>
<dbReference type="InterPro" id="IPR005174">
    <property type="entry name" value="KIB1-4_b-propeller"/>
</dbReference>
<dbReference type="Gene3D" id="1.20.1280.50">
    <property type="match status" value="1"/>
</dbReference>
<organism evidence="2 3">
    <name type="scientific">Erythroxylum novogranatense</name>
    <dbReference type="NCBI Taxonomy" id="1862640"/>
    <lineage>
        <taxon>Eukaryota</taxon>
        <taxon>Viridiplantae</taxon>
        <taxon>Streptophyta</taxon>
        <taxon>Embryophyta</taxon>
        <taxon>Tracheophyta</taxon>
        <taxon>Spermatophyta</taxon>
        <taxon>Magnoliopsida</taxon>
        <taxon>eudicotyledons</taxon>
        <taxon>Gunneridae</taxon>
        <taxon>Pentapetalae</taxon>
        <taxon>rosids</taxon>
        <taxon>fabids</taxon>
        <taxon>Malpighiales</taxon>
        <taxon>Erythroxylaceae</taxon>
        <taxon>Erythroxylum</taxon>
    </lineage>
</organism>
<dbReference type="PANTHER" id="PTHR47123">
    <property type="entry name" value="F-BOX PROTEIN SKIP23"/>
    <property type="match status" value="1"/>
</dbReference>
<feature type="domain" description="F-box" evidence="1">
    <location>
        <begin position="7"/>
        <end position="47"/>
    </location>
</feature>
<keyword evidence="3" id="KW-1185">Reference proteome</keyword>
<dbReference type="SMART" id="SM00256">
    <property type="entry name" value="FBOX"/>
    <property type="match status" value="1"/>
</dbReference>
<dbReference type="Pfam" id="PF12937">
    <property type="entry name" value="F-box-like"/>
    <property type="match status" value="1"/>
</dbReference>
<dbReference type="SUPFAM" id="SSF81383">
    <property type="entry name" value="F-box domain"/>
    <property type="match status" value="1"/>
</dbReference>
<dbReference type="InterPro" id="IPR051304">
    <property type="entry name" value="SCF_F-box_domain"/>
</dbReference>
<sequence length="401" mass="45074">MVEWANLPKDLLEQVSKCLETSTDLLRLRSVCSSWRSSVGPKPHLSSGNLRFLPNDGISHTSFGFCLSKRTVFRIGLPGSNDQGDTVGWLVKVEEDAPRKQLLNPLSRYKMNALPNRFPRVLDLLNLRVCELGKEYVLHLLNYNLSPHDGAGTLYMEKVVMIQSSCGKTFVLLTIHVSGKLAMFTSGDKRWNIMQDMPSPYDDVIVYKGKFFAVDNIGRTVVVGLNADLDFVANPVFGGDKKYLVESEGQLLLVDMYLSIDTGEGSLSTGEEFLEHLAQYMSERTVKFKVYKLHEETQNWIELKSLGDRVLFLGDDSTFSALASDFSGCKGNCIFFVDNFFYSMEEYPIGEDDGELVGRDIGVFNLETGCIGPLSNYPEYSKLFWPPPNWVFSTLGVEHEN</sequence>
<evidence type="ECO:0000313" key="2">
    <source>
        <dbReference type="EMBL" id="KAJ8765099.1"/>
    </source>
</evidence>
<dbReference type="Pfam" id="PF03478">
    <property type="entry name" value="Beta-prop_KIB1-4"/>
    <property type="match status" value="1"/>
</dbReference>